<dbReference type="Proteomes" id="UP001497623">
    <property type="component" value="Unassembled WGS sequence"/>
</dbReference>
<reference evidence="2 3" key="1">
    <citation type="submission" date="2024-05" db="EMBL/GenBank/DDBJ databases">
        <authorList>
            <person name="Wallberg A."/>
        </authorList>
    </citation>
    <scope>NUCLEOTIDE SEQUENCE [LARGE SCALE GENOMIC DNA]</scope>
</reference>
<gene>
    <name evidence="2" type="ORF">MNOR_LOCUS12943</name>
</gene>
<comment type="caution">
    <text evidence="2">The sequence shown here is derived from an EMBL/GenBank/DDBJ whole genome shotgun (WGS) entry which is preliminary data.</text>
</comment>
<keyword evidence="1" id="KW-0812">Transmembrane</keyword>
<keyword evidence="1" id="KW-1133">Transmembrane helix</keyword>
<proteinExistence type="predicted"/>
<evidence type="ECO:0000313" key="2">
    <source>
        <dbReference type="EMBL" id="CAL4086213.1"/>
    </source>
</evidence>
<dbReference type="EMBL" id="CAXKWB010007239">
    <property type="protein sequence ID" value="CAL4086213.1"/>
    <property type="molecule type" value="Genomic_DNA"/>
</dbReference>
<name>A0AAV2QLU1_MEGNR</name>
<evidence type="ECO:0000313" key="3">
    <source>
        <dbReference type="Proteomes" id="UP001497623"/>
    </source>
</evidence>
<sequence>MSKFDDLLTQLGTGRWNFIFFAVCSYCCFLVPFHVLSGPFIVPKQEHSCRSPLAHRQESWIDTSNTTQDSCHFLNDGNETECTEWDYDNQTFTLTITSEQYIKIGAAYGAH</sequence>
<keyword evidence="1" id="KW-0472">Membrane</keyword>
<protein>
    <submittedName>
        <fullName evidence="2">Uncharacterized protein</fullName>
    </submittedName>
</protein>
<keyword evidence="3" id="KW-1185">Reference proteome</keyword>
<evidence type="ECO:0000256" key="1">
    <source>
        <dbReference type="SAM" id="Phobius"/>
    </source>
</evidence>
<dbReference type="AlphaFoldDB" id="A0AAV2QLU1"/>
<feature type="transmembrane region" description="Helical" evidence="1">
    <location>
        <begin position="18"/>
        <end position="42"/>
    </location>
</feature>
<organism evidence="2 3">
    <name type="scientific">Meganyctiphanes norvegica</name>
    <name type="common">Northern krill</name>
    <name type="synonym">Thysanopoda norvegica</name>
    <dbReference type="NCBI Taxonomy" id="48144"/>
    <lineage>
        <taxon>Eukaryota</taxon>
        <taxon>Metazoa</taxon>
        <taxon>Ecdysozoa</taxon>
        <taxon>Arthropoda</taxon>
        <taxon>Crustacea</taxon>
        <taxon>Multicrustacea</taxon>
        <taxon>Malacostraca</taxon>
        <taxon>Eumalacostraca</taxon>
        <taxon>Eucarida</taxon>
        <taxon>Euphausiacea</taxon>
        <taxon>Euphausiidae</taxon>
        <taxon>Meganyctiphanes</taxon>
    </lineage>
</organism>
<accession>A0AAV2QLU1</accession>